<dbReference type="EC" id="6.2.1.4" evidence="9"/>
<dbReference type="SUPFAM" id="SSF52210">
    <property type="entry name" value="Succinyl-CoA synthetase domains"/>
    <property type="match status" value="1"/>
</dbReference>
<comment type="caution">
    <text evidence="9">Lacks conserved residue(s) required for the propagation of feature annotation.</text>
</comment>
<comment type="pathway">
    <text evidence="1 9">Carbohydrate metabolism; tricarboxylic acid cycle; succinate from succinyl-CoA (ligase route): step 1/1.</text>
</comment>
<feature type="binding site" evidence="9">
    <location>
        <position position="48"/>
    </location>
    <ligand>
        <name>GTP</name>
        <dbReference type="ChEBI" id="CHEBI:37565"/>
    </ligand>
</feature>
<comment type="subunit">
    <text evidence="9">Heterodimer of an alpha and a beta subunit. The beta subunit determines specificity for GTP.</text>
</comment>
<feature type="binding site" evidence="9">
    <location>
        <position position="139"/>
    </location>
    <ligand>
        <name>GTP</name>
        <dbReference type="ChEBI" id="CHEBI:37565"/>
    </ligand>
</feature>
<feature type="binding site" evidence="9">
    <location>
        <begin position="358"/>
        <end position="360"/>
    </location>
    <ligand>
        <name>substrate</name>
        <note>ligand shared with subunit alpha</note>
    </ligand>
</feature>
<dbReference type="FunFam" id="3.40.50.261:FF:000001">
    <property type="entry name" value="Succinate--CoA ligase [ADP-forming] subunit beta"/>
    <property type="match status" value="1"/>
</dbReference>
<keyword evidence="10" id="KW-0472">Membrane</keyword>
<evidence type="ECO:0000256" key="9">
    <source>
        <dbReference type="HAMAP-Rule" id="MF_03221"/>
    </source>
</evidence>
<dbReference type="PANTHER" id="PTHR11815:SF10">
    <property type="entry name" value="SUCCINATE--COA LIGASE [GDP-FORMING] SUBUNIT BETA, MITOCHONDRIAL"/>
    <property type="match status" value="1"/>
</dbReference>
<dbReference type="Proteomes" id="UP000887566">
    <property type="component" value="Unplaced"/>
</dbReference>
<dbReference type="HAMAP" id="MF_00558">
    <property type="entry name" value="Succ_CoA_beta"/>
    <property type="match status" value="1"/>
</dbReference>
<keyword evidence="10" id="KW-0812">Transmembrane</keyword>
<dbReference type="InterPro" id="IPR016102">
    <property type="entry name" value="Succinyl-CoA_synth-like"/>
</dbReference>
<organism evidence="13 14">
    <name type="scientific">Plectus sambesii</name>
    <dbReference type="NCBI Taxonomy" id="2011161"/>
    <lineage>
        <taxon>Eukaryota</taxon>
        <taxon>Metazoa</taxon>
        <taxon>Ecdysozoa</taxon>
        <taxon>Nematoda</taxon>
        <taxon>Chromadorea</taxon>
        <taxon>Plectida</taxon>
        <taxon>Plectina</taxon>
        <taxon>Plectoidea</taxon>
        <taxon>Plectidae</taxon>
        <taxon>Plectus</taxon>
    </lineage>
</organism>
<dbReference type="GO" id="GO:0005524">
    <property type="term" value="F:ATP binding"/>
    <property type="evidence" value="ECO:0007669"/>
    <property type="project" value="InterPro"/>
</dbReference>
<dbReference type="NCBIfam" id="TIGR01016">
    <property type="entry name" value="sucCoAbeta"/>
    <property type="match status" value="1"/>
</dbReference>
<dbReference type="GO" id="GO:0004776">
    <property type="term" value="F:succinate-CoA ligase (GDP-forming) activity"/>
    <property type="evidence" value="ECO:0007669"/>
    <property type="project" value="UniProtKB-EC"/>
</dbReference>
<feature type="binding site" evidence="9">
    <location>
        <position position="236"/>
    </location>
    <ligand>
        <name>Mg(2+)</name>
        <dbReference type="ChEBI" id="CHEBI:18420"/>
    </ligand>
</feature>
<evidence type="ECO:0000259" key="11">
    <source>
        <dbReference type="Pfam" id="PF00549"/>
    </source>
</evidence>
<feature type="domain" description="ATP-citrate synthase/succinyl-CoA ligase C-terminal" evidence="11">
    <location>
        <begin position="299"/>
        <end position="419"/>
    </location>
</feature>
<reference evidence="14" key="1">
    <citation type="submission" date="2022-11" db="UniProtKB">
        <authorList>
            <consortium name="WormBaseParasite"/>
        </authorList>
    </citation>
    <scope>IDENTIFICATION</scope>
</reference>
<evidence type="ECO:0000256" key="1">
    <source>
        <dbReference type="ARBA" id="ARBA00005064"/>
    </source>
</evidence>
<dbReference type="SUPFAM" id="SSF56059">
    <property type="entry name" value="Glutathione synthetase ATP-binding domain-like"/>
    <property type="match status" value="1"/>
</dbReference>
<proteinExistence type="inferred from homology"/>
<dbReference type="InterPro" id="IPR005811">
    <property type="entry name" value="SUCC_ACL_C"/>
</dbReference>
<evidence type="ECO:0000259" key="12">
    <source>
        <dbReference type="Pfam" id="PF08442"/>
    </source>
</evidence>
<keyword evidence="7 9" id="KW-0496">Mitochondrion</keyword>
<dbReference type="GO" id="GO:0005525">
    <property type="term" value="F:GTP binding"/>
    <property type="evidence" value="ECO:0007669"/>
    <property type="project" value="UniProtKB-UniRule"/>
</dbReference>
<comment type="subcellular location">
    <subcellularLocation>
        <location evidence="9">Mitochondrion</location>
    </subcellularLocation>
</comment>
<evidence type="ECO:0000313" key="13">
    <source>
        <dbReference type="Proteomes" id="UP000887566"/>
    </source>
</evidence>
<feature type="binding site" evidence="9">
    <location>
        <begin position="81"/>
        <end position="83"/>
    </location>
    <ligand>
        <name>GTP</name>
        <dbReference type="ChEBI" id="CHEBI:37565"/>
    </ligand>
</feature>
<dbReference type="PANTHER" id="PTHR11815">
    <property type="entry name" value="SUCCINYL-COA SYNTHETASE BETA CHAIN"/>
    <property type="match status" value="1"/>
</dbReference>
<dbReference type="WBParaSite" id="PSAMB.scaffold1293size33323.g12164.t1">
    <property type="protein sequence ID" value="PSAMB.scaffold1293size33323.g12164.t1"/>
    <property type="gene ID" value="PSAMB.scaffold1293size33323.g12164"/>
</dbReference>
<dbReference type="Gene3D" id="3.30.1490.20">
    <property type="entry name" value="ATP-grasp fold, A domain"/>
    <property type="match status" value="1"/>
</dbReference>
<dbReference type="InterPro" id="IPR017866">
    <property type="entry name" value="Succ-CoA_synthase_bsu_CS"/>
</dbReference>
<feature type="binding site" evidence="9">
    <location>
        <position position="250"/>
    </location>
    <ligand>
        <name>Mg(2+)</name>
        <dbReference type="ChEBI" id="CHEBI:18420"/>
    </ligand>
</feature>
<keyword evidence="4 9" id="KW-0479">Metal-binding</keyword>
<keyword evidence="10" id="KW-1133">Transmembrane helix</keyword>
<keyword evidence="8 9" id="KW-0342">GTP-binding</keyword>
<keyword evidence="2 9" id="KW-0816">Tricarboxylic acid cycle</keyword>
<dbReference type="InterPro" id="IPR013650">
    <property type="entry name" value="ATP-grasp_succ-CoA_synth-type"/>
</dbReference>
<dbReference type="GO" id="GO:0004775">
    <property type="term" value="F:succinate-CoA ligase (ADP-forming) activity"/>
    <property type="evidence" value="ECO:0007669"/>
    <property type="project" value="UniProtKB-UniRule"/>
</dbReference>
<dbReference type="NCBIfam" id="NF001913">
    <property type="entry name" value="PRK00696.1"/>
    <property type="match status" value="1"/>
</dbReference>
<feature type="binding site" evidence="9">
    <location>
        <position position="301"/>
    </location>
    <ligand>
        <name>substrate</name>
        <note>ligand shared with subunit alpha</note>
    </ligand>
</feature>
<dbReference type="Pfam" id="PF08442">
    <property type="entry name" value="ATP-grasp_2"/>
    <property type="match status" value="1"/>
</dbReference>
<dbReference type="InterPro" id="IPR013815">
    <property type="entry name" value="ATP_grasp_subdomain_1"/>
</dbReference>
<dbReference type="Pfam" id="PF00549">
    <property type="entry name" value="Ligase_CoA"/>
    <property type="match status" value="1"/>
</dbReference>
<keyword evidence="13" id="KW-1185">Reference proteome</keyword>
<evidence type="ECO:0000313" key="14">
    <source>
        <dbReference type="WBParaSite" id="PSAMB.scaffold1293size33323.g12164.t1"/>
    </source>
</evidence>
<dbReference type="InterPro" id="IPR005809">
    <property type="entry name" value="Succ_CoA_ligase-like_bsu"/>
</dbReference>
<feature type="transmembrane region" description="Helical" evidence="10">
    <location>
        <begin position="351"/>
        <end position="373"/>
    </location>
</feature>
<feature type="domain" description="ATP-grasp fold succinyl-CoA synthetase-type" evidence="12">
    <location>
        <begin position="30"/>
        <end position="240"/>
    </location>
</feature>
<comment type="similarity">
    <text evidence="9">Belongs to the succinate/malate CoA ligase beta subunit family. GTP-specific subunit beta subfamily.</text>
</comment>
<name>A0A914UXE9_9BILA</name>
<keyword evidence="3 9" id="KW-0436">Ligase</keyword>
<dbReference type="PROSITE" id="PS01217">
    <property type="entry name" value="SUCCINYL_COA_LIG_3"/>
    <property type="match status" value="1"/>
</dbReference>
<dbReference type="GO" id="GO:0000287">
    <property type="term" value="F:magnesium ion binding"/>
    <property type="evidence" value="ECO:0007669"/>
    <property type="project" value="UniProtKB-UniRule"/>
</dbReference>
<dbReference type="GO" id="GO:0006104">
    <property type="term" value="P:succinyl-CoA metabolic process"/>
    <property type="evidence" value="ECO:0007669"/>
    <property type="project" value="InterPro"/>
</dbReference>
<evidence type="ECO:0000256" key="7">
    <source>
        <dbReference type="ARBA" id="ARBA00023128"/>
    </source>
</evidence>
<keyword evidence="5 9" id="KW-0547">Nucleotide-binding</keyword>
<comment type="cofactor">
    <cofactor evidence="9">
        <name>Mg(2+)</name>
        <dbReference type="ChEBI" id="CHEBI:18420"/>
    </cofactor>
    <text evidence="9">Binds 1 Mg(2+) ion per subunit.</text>
</comment>
<evidence type="ECO:0000256" key="10">
    <source>
        <dbReference type="SAM" id="Phobius"/>
    </source>
</evidence>
<feature type="site" description="Important for substrate specificity" evidence="9">
    <location>
        <position position="70"/>
    </location>
</feature>
<evidence type="ECO:0000256" key="8">
    <source>
        <dbReference type="ARBA" id="ARBA00023134"/>
    </source>
</evidence>
<dbReference type="HAMAP" id="MF_03221">
    <property type="entry name" value="Succ_CoA_betaG_euk"/>
    <property type="match status" value="1"/>
</dbReference>
<dbReference type="Gene3D" id="3.40.50.261">
    <property type="entry name" value="Succinyl-CoA synthetase domains"/>
    <property type="match status" value="1"/>
</dbReference>
<dbReference type="PIRSF" id="PIRSF001554">
    <property type="entry name" value="SucCS_beta"/>
    <property type="match status" value="1"/>
</dbReference>
<keyword evidence="6 9" id="KW-0460">Magnesium</keyword>
<accession>A0A914UXE9</accession>
<comment type="catalytic activity">
    <reaction evidence="9">
        <text>GTP + succinate + CoA = succinyl-CoA + GDP + phosphate</text>
        <dbReference type="Rhea" id="RHEA:22120"/>
        <dbReference type="ChEBI" id="CHEBI:30031"/>
        <dbReference type="ChEBI" id="CHEBI:37565"/>
        <dbReference type="ChEBI" id="CHEBI:43474"/>
        <dbReference type="ChEBI" id="CHEBI:57287"/>
        <dbReference type="ChEBI" id="CHEBI:57292"/>
        <dbReference type="ChEBI" id="CHEBI:58189"/>
        <dbReference type="EC" id="6.2.1.4"/>
    </reaction>
</comment>
<dbReference type="GO" id="GO:0005739">
    <property type="term" value="C:mitochondrion"/>
    <property type="evidence" value="ECO:0007669"/>
    <property type="project" value="UniProtKB-SubCell"/>
</dbReference>
<dbReference type="Gene3D" id="3.30.470.20">
    <property type="entry name" value="ATP-grasp fold, B domain"/>
    <property type="match status" value="1"/>
</dbReference>
<evidence type="ECO:0000256" key="5">
    <source>
        <dbReference type="ARBA" id="ARBA00022741"/>
    </source>
</evidence>
<evidence type="ECO:0000256" key="3">
    <source>
        <dbReference type="ARBA" id="ARBA00022598"/>
    </source>
</evidence>
<dbReference type="AlphaFoldDB" id="A0A914UXE9"/>
<comment type="function">
    <text evidence="9">GTP-specific succinyl-CoA synthetase functions in the citric acid cycle (TCA), coupling the hydrolysis of succinyl-CoA to the synthesis of GTP and thus represents the only step of substrate-level phosphorylation in the TCA. The beta subunit provides nucleotide specificity of the enzyme and binds the substrate succinate, while the binding sites for coenzyme A and phosphate are found in the alpha subunit.</text>
</comment>
<protein>
    <recommendedName>
        <fullName evidence="9">Succinate--CoA ligase [GDP-forming] subunit beta, mitochondrial</fullName>
        <ecNumber evidence="9">6.2.1.4</ecNumber>
    </recommendedName>
    <alternativeName>
        <fullName evidence="9">GTP-specific succinyl-CoA synthetase subunit beta</fullName>
        <shortName evidence="9">G-SCS</shortName>
        <shortName evidence="9">GTPSCS</shortName>
    </alternativeName>
    <alternativeName>
        <fullName evidence="9">Succinyl-CoA synthetase beta-G chain</fullName>
        <shortName evidence="9">SCS-betaG</shortName>
    </alternativeName>
</protein>
<dbReference type="InterPro" id="IPR034722">
    <property type="entry name" value="Succ_CoA_betaG_euk"/>
</dbReference>
<dbReference type="FunFam" id="3.30.470.20:FF:000002">
    <property type="entry name" value="Succinate--CoA ligase [ADP-forming] subunit beta"/>
    <property type="match status" value="1"/>
</dbReference>
<evidence type="ECO:0000256" key="6">
    <source>
        <dbReference type="ARBA" id="ARBA00022842"/>
    </source>
</evidence>
<dbReference type="GO" id="GO:0006099">
    <property type="term" value="P:tricarboxylic acid cycle"/>
    <property type="evidence" value="ECO:0007669"/>
    <property type="project" value="UniProtKB-UniRule"/>
</dbReference>
<evidence type="ECO:0000256" key="2">
    <source>
        <dbReference type="ARBA" id="ARBA00022532"/>
    </source>
</evidence>
<evidence type="ECO:0000256" key="4">
    <source>
        <dbReference type="ARBA" id="ARBA00022723"/>
    </source>
</evidence>
<sequence>MLARTSKNSINLLKTAQTAASRIEQRRWLNLQEYQSKELLQKYGCTVQKFFVTDSKKDAQEKIKKFDHKEYVVKAQILAGGRGKGKFPTGRSDITGVLITQKKDDAAGSIEYMVGHKLITKQTPPEGVLVSKVMVAESVQIGRETYLAILMDRDSNGPVIVASPAGGVDIEEVAEKSPHLIFKEPIDIDKGVTDEIALRLAEKLEFKGALKTKAAEEIKRLYKLFIAVDATQVEINPFVETTDNRVFCVDAKLNFDDSAAFRQKEIFAMDDHAEQDPRETEADKFGLNYIGLDGNIACLVNGAGLAMATMDIIKLNGGEPANFLDVGGSVTEAQVYEAFRIITSDKQVKALLVNIFGGIVNCATIANGLIAAFKRMELKVPLIVRLEGTNVDAAKKLLKESNLPILTASNLDDAAKKAVASIK</sequence>
<dbReference type="GO" id="GO:0042709">
    <property type="term" value="C:succinate-CoA ligase complex"/>
    <property type="evidence" value="ECO:0007669"/>
    <property type="project" value="TreeGrafter"/>
</dbReference>